<organism evidence="3 4">
    <name type="scientific">Aplosporella prunicola CBS 121167</name>
    <dbReference type="NCBI Taxonomy" id="1176127"/>
    <lineage>
        <taxon>Eukaryota</taxon>
        <taxon>Fungi</taxon>
        <taxon>Dikarya</taxon>
        <taxon>Ascomycota</taxon>
        <taxon>Pezizomycotina</taxon>
        <taxon>Dothideomycetes</taxon>
        <taxon>Dothideomycetes incertae sedis</taxon>
        <taxon>Botryosphaeriales</taxon>
        <taxon>Aplosporellaceae</taxon>
        <taxon>Aplosporella</taxon>
    </lineage>
</organism>
<dbReference type="Proteomes" id="UP000799438">
    <property type="component" value="Unassembled WGS sequence"/>
</dbReference>
<dbReference type="EMBL" id="ML995484">
    <property type="protein sequence ID" value="KAF2142634.1"/>
    <property type="molecule type" value="Genomic_DNA"/>
</dbReference>
<accession>A0A6A6BH98</accession>
<evidence type="ECO:0000313" key="4">
    <source>
        <dbReference type="Proteomes" id="UP000799438"/>
    </source>
</evidence>
<dbReference type="AlphaFoldDB" id="A0A6A6BH98"/>
<feature type="region of interest" description="Disordered" evidence="1">
    <location>
        <begin position="49"/>
        <end position="104"/>
    </location>
</feature>
<sequence length="264" mass="28185">MRTTSKAYVPPPIPRLISHLPSPLRAPDSATHTYIMHPRNCYPAARMTFSSRKPSPSPATSTINSGAAPSPIPLFNLPQLTPPGPQTRFPPPSSPFSAEGIAHRSAHDTALDPTATRPGEPGVGAGTAPNWMFCCLQSAGSGIGVTGRALFGAWAATYHAAVVCCVDGGVGVRCGAGGVRRGPARSDTALHRHRLRACRFLDLFLRAYTTVALFLPVWCVGGWECVAVVACEVLAVCCWCFNLLLLYRVWSLLEGIYIDGDFVL</sequence>
<dbReference type="RefSeq" id="XP_033398346.1">
    <property type="nucleotide sequence ID" value="XM_033536262.1"/>
</dbReference>
<evidence type="ECO:0000256" key="2">
    <source>
        <dbReference type="SAM" id="Phobius"/>
    </source>
</evidence>
<feature type="transmembrane region" description="Helical" evidence="2">
    <location>
        <begin position="200"/>
        <end position="220"/>
    </location>
</feature>
<evidence type="ECO:0000313" key="3">
    <source>
        <dbReference type="EMBL" id="KAF2142634.1"/>
    </source>
</evidence>
<dbReference type="GeneID" id="54293758"/>
<keyword evidence="2" id="KW-1133">Transmembrane helix</keyword>
<feature type="compositionally biased region" description="Pro residues" evidence="1">
    <location>
        <begin position="80"/>
        <end position="94"/>
    </location>
</feature>
<proteinExistence type="predicted"/>
<gene>
    <name evidence="3" type="ORF">K452DRAFT_21692</name>
</gene>
<feature type="compositionally biased region" description="Polar residues" evidence="1">
    <location>
        <begin position="49"/>
        <end position="67"/>
    </location>
</feature>
<keyword evidence="2" id="KW-0472">Membrane</keyword>
<keyword evidence="2" id="KW-0812">Transmembrane</keyword>
<keyword evidence="4" id="KW-1185">Reference proteome</keyword>
<protein>
    <submittedName>
        <fullName evidence="3">Uncharacterized protein</fullName>
    </submittedName>
</protein>
<reference evidence="3" key="1">
    <citation type="journal article" date="2020" name="Stud. Mycol.">
        <title>101 Dothideomycetes genomes: a test case for predicting lifestyles and emergence of pathogens.</title>
        <authorList>
            <person name="Haridas S."/>
            <person name="Albert R."/>
            <person name="Binder M."/>
            <person name="Bloem J."/>
            <person name="Labutti K."/>
            <person name="Salamov A."/>
            <person name="Andreopoulos B."/>
            <person name="Baker S."/>
            <person name="Barry K."/>
            <person name="Bills G."/>
            <person name="Bluhm B."/>
            <person name="Cannon C."/>
            <person name="Castanera R."/>
            <person name="Culley D."/>
            <person name="Daum C."/>
            <person name="Ezra D."/>
            <person name="Gonzalez J."/>
            <person name="Henrissat B."/>
            <person name="Kuo A."/>
            <person name="Liang C."/>
            <person name="Lipzen A."/>
            <person name="Lutzoni F."/>
            <person name="Magnuson J."/>
            <person name="Mondo S."/>
            <person name="Nolan M."/>
            <person name="Ohm R."/>
            <person name="Pangilinan J."/>
            <person name="Park H.-J."/>
            <person name="Ramirez L."/>
            <person name="Alfaro M."/>
            <person name="Sun H."/>
            <person name="Tritt A."/>
            <person name="Yoshinaga Y."/>
            <person name="Zwiers L.-H."/>
            <person name="Turgeon B."/>
            <person name="Goodwin S."/>
            <person name="Spatafora J."/>
            <person name="Crous P."/>
            <person name="Grigoriev I."/>
        </authorList>
    </citation>
    <scope>NUCLEOTIDE SEQUENCE</scope>
    <source>
        <strain evidence="3">CBS 121167</strain>
    </source>
</reference>
<feature type="transmembrane region" description="Helical" evidence="2">
    <location>
        <begin position="226"/>
        <end position="247"/>
    </location>
</feature>
<name>A0A6A6BH98_9PEZI</name>
<evidence type="ECO:0000256" key="1">
    <source>
        <dbReference type="SAM" id="MobiDB-lite"/>
    </source>
</evidence>